<dbReference type="AlphaFoldDB" id="A0A6G0WK48"/>
<sequence>MEQYGRPTRKRSNAPVVAFLHPASSKPETQSPRASSVQSASSVPRQRPRAVNNDVQVPERSAAGFAAKTQGDDHRESIPVVHKVRPSTASAVKTSSLTYSKADNNDHNEADAASPSSPQQRTPRMIRPRTATATKSTLSHNRPPPQASLLPRTTNEERPDARNERPETVVAVETLADRAYMTHLREDIKCVQRLLGQMDDAPSDPKMSLTTKGDGQLASPQAMKAHLERMLSESLVLLMDRTLGNDNKEMANQDERGAGCGADGGTVYLSSFLGLARRAEMLQKKLVSAGVEKAFMEDELKLKESQLDTANEQLILFKDALAKARPP</sequence>
<comment type="caution">
    <text evidence="2">The sequence shown here is derived from an EMBL/GenBank/DDBJ whole genome shotgun (WGS) entry which is preliminary data.</text>
</comment>
<reference evidence="2 3" key="1">
    <citation type="submission" date="2019-07" db="EMBL/GenBank/DDBJ databases">
        <title>Genomics analysis of Aphanomyces spp. identifies a new class of oomycete effector associated with host adaptation.</title>
        <authorList>
            <person name="Gaulin E."/>
        </authorList>
    </citation>
    <scope>NUCLEOTIDE SEQUENCE [LARGE SCALE GENOMIC DNA]</scope>
    <source>
        <strain evidence="2 3">ATCC 201684</strain>
    </source>
</reference>
<feature type="compositionally biased region" description="Polar residues" evidence="1">
    <location>
        <begin position="131"/>
        <end position="140"/>
    </location>
</feature>
<proteinExistence type="predicted"/>
<organism evidence="2 3">
    <name type="scientific">Aphanomyces euteiches</name>
    <dbReference type="NCBI Taxonomy" id="100861"/>
    <lineage>
        <taxon>Eukaryota</taxon>
        <taxon>Sar</taxon>
        <taxon>Stramenopiles</taxon>
        <taxon>Oomycota</taxon>
        <taxon>Saprolegniomycetes</taxon>
        <taxon>Saprolegniales</taxon>
        <taxon>Verrucalvaceae</taxon>
        <taxon>Aphanomyces</taxon>
    </lineage>
</organism>
<protein>
    <submittedName>
        <fullName evidence="2">Uncharacterized protein</fullName>
    </submittedName>
</protein>
<dbReference type="VEuPathDB" id="FungiDB:AeMF1_020672"/>
<keyword evidence="3" id="KW-1185">Reference proteome</keyword>
<gene>
    <name evidence="2" type="ORF">Ae201684_014446</name>
</gene>
<dbReference type="EMBL" id="VJMJ01000193">
    <property type="protein sequence ID" value="KAF0727621.1"/>
    <property type="molecule type" value="Genomic_DNA"/>
</dbReference>
<evidence type="ECO:0000256" key="1">
    <source>
        <dbReference type="SAM" id="MobiDB-lite"/>
    </source>
</evidence>
<name>A0A6G0WK48_9STRA</name>
<accession>A0A6G0WK48</accession>
<feature type="compositionally biased region" description="Low complexity" evidence="1">
    <location>
        <begin position="30"/>
        <end position="45"/>
    </location>
</feature>
<feature type="compositionally biased region" description="Polar residues" evidence="1">
    <location>
        <begin position="87"/>
        <end position="101"/>
    </location>
</feature>
<feature type="region of interest" description="Disordered" evidence="1">
    <location>
        <begin position="1"/>
        <end position="166"/>
    </location>
</feature>
<evidence type="ECO:0000313" key="3">
    <source>
        <dbReference type="Proteomes" id="UP000481153"/>
    </source>
</evidence>
<dbReference type="Proteomes" id="UP000481153">
    <property type="component" value="Unassembled WGS sequence"/>
</dbReference>
<evidence type="ECO:0000313" key="2">
    <source>
        <dbReference type="EMBL" id="KAF0727621.1"/>
    </source>
</evidence>
<feature type="compositionally biased region" description="Basic and acidic residues" evidence="1">
    <location>
        <begin position="154"/>
        <end position="166"/>
    </location>
</feature>